<dbReference type="SUPFAM" id="SSF81383">
    <property type="entry name" value="F-box domain"/>
    <property type="match status" value="1"/>
</dbReference>
<sequence length="545" mass="62414">MEMTQVSSDSSQVLVCVNRCGKTPASDNYIMCDILSRLRPKYLMKFKSVCTHWKSLIETDAHLIDLHYKVHKRGKQPLLFISTIPQPISDPPNRERKSTTIDFTKVGPTEVQKLELDKRNVGIPKQTVAGLVCITSGTNGIENFLIYNPCTGERTPWIETPVATENVGGKRRRRVNCIAFGYSPRTKEHKVLCISSVKKKGVDRGLSMYIPSMPRTKEGQEFCLKKFEDGKTNELFDGFEEVGTDEEQVCEVFTVGENTWRRIDAVPPYSLLSKVTYAGDLLQYNQDCKSVYVKGKIYWRFRYTRKGEVLMVFDVTTEKFGVISIPKHVTKMPRKYPQTVELLEVDGHIALVNFSPDCPISLWILDQDDGSSEWSYEEVITPCNWKGNLDLSIEAIPGTNFIIVKRQMSETTYLYNRVKKVYNAFNVSDMYGLNYQPGELREILTIVDSIVPVQGLKLCKRRYHIYYFGLRGFTWWLSLLIMLLELAILISEAFAHFSLVWTDIPFKQNYGFVSVLVLFWLVASLEFLESCNLHLSFGVLILACC</sequence>
<evidence type="ECO:0000259" key="2">
    <source>
        <dbReference type="Pfam" id="PF00646"/>
    </source>
</evidence>
<dbReference type="NCBIfam" id="TIGR01640">
    <property type="entry name" value="F_box_assoc_1"/>
    <property type="match status" value="1"/>
</dbReference>
<reference evidence="4" key="1">
    <citation type="submission" date="2022-03" db="EMBL/GenBank/DDBJ databases">
        <title>A functionally conserved STORR gene fusion in Papaver species that diverged 16.8 million years ago.</title>
        <authorList>
            <person name="Catania T."/>
        </authorList>
    </citation>
    <scope>NUCLEOTIDE SEQUENCE</scope>
    <source>
        <strain evidence="4">S-191538</strain>
    </source>
</reference>
<dbReference type="EMBL" id="JAJJMA010143550">
    <property type="protein sequence ID" value="MCL7034250.1"/>
    <property type="molecule type" value="Genomic_DNA"/>
</dbReference>
<name>A0AA41V4G3_PAPNU</name>
<dbReference type="AlphaFoldDB" id="A0AA41V4G3"/>
<dbReference type="Pfam" id="PF08268">
    <property type="entry name" value="FBA_3"/>
    <property type="match status" value="1"/>
</dbReference>
<feature type="domain" description="F-box associated beta-propeller type 3" evidence="3">
    <location>
        <begin position="116"/>
        <end position="428"/>
    </location>
</feature>
<evidence type="ECO:0000259" key="3">
    <source>
        <dbReference type="Pfam" id="PF08268"/>
    </source>
</evidence>
<evidence type="ECO:0000313" key="5">
    <source>
        <dbReference type="Proteomes" id="UP001177140"/>
    </source>
</evidence>
<protein>
    <recommendedName>
        <fullName evidence="6">F-box domain-containing protein</fullName>
    </recommendedName>
</protein>
<keyword evidence="1" id="KW-0472">Membrane</keyword>
<proteinExistence type="predicted"/>
<dbReference type="PANTHER" id="PTHR31672">
    <property type="entry name" value="BNACNNG10540D PROTEIN"/>
    <property type="match status" value="1"/>
</dbReference>
<evidence type="ECO:0000256" key="1">
    <source>
        <dbReference type="SAM" id="Phobius"/>
    </source>
</evidence>
<keyword evidence="5" id="KW-1185">Reference proteome</keyword>
<dbReference type="InterPro" id="IPR013187">
    <property type="entry name" value="F-box-assoc_dom_typ3"/>
</dbReference>
<organism evidence="4 5">
    <name type="scientific">Papaver nudicaule</name>
    <name type="common">Iceland poppy</name>
    <dbReference type="NCBI Taxonomy" id="74823"/>
    <lineage>
        <taxon>Eukaryota</taxon>
        <taxon>Viridiplantae</taxon>
        <taxon>Streptophyta</taxon>
        <taxon>Embryophyta</taxon>
        <taxon>Tracheophyta</taxon>
        <taxon>Spermatophyta</taxon>
        <taxon>Magnoliopsida</taxon>
        <taxon>Ranunculales</taxon>
        <taxon>Papaveraceae</taxon>
        <taxon>Papaveroideae</taxon>
        <taxon>Papaver</taxon>
    </lineage>
</organism>
<dbReference type="Proteomes" id="UP001177140">
    <property type="component" value="Unassembled WGS sequence"/>
</dbReference>
<gene>
    <name evidence="4" type="ORF">MKW94_016774</name>
</gene>
<feature type="transmembrane region" description="Helical" evidence="1">
    <location>
        <begin position="465"/>
        <end position="490"/>
    </location>
</feature>
<dbReference type="InterPro" id="IPR017451">
    <property type="entry name" value="F-box-assoc_interact_dom"/>
</dbReference>
<comment type="caution">
    <text evidence="4">The sequence shown here is derived from an EMBL/GenBank/DDBJ whole genome shotgun (WGS) entry which is preliminary data.</text>
</comment>
<dbReference type="Pfam" id="PF00646">
    <property type="entry name" value="F-box"/>
    <property type="match status" value="1"/>
</dbReference>
<accession>A0AA41V4G3</accession>
<feature type="domain" description="F-box" evidence="2">
    <location>
        <begin position="30"/>
        <end position="59"/>
    </location>
</feature>
<keyword evidence="1" id="KW-1133">Transmembrane helix</keyword>
<dbReference type="InterPro" id="IPR036047">
    <property type="entry name" value="F-box-like_dom_sf"/>
</dbReference>
<dbReference type="InterPro" id="IPR050796">
    <property type="entry name" value="SCF_F-box_component"/>
</dbReference>
<evidence type="ECO:0008006" key="6">
    <source>
        <dbReference type="Google" id="ProtNLM"/>
    </source>
</evidence>
<dbReference type="InterPro" id="IPR001810">
    <property type="entry name" value="F-box_dom"/>
</dbReference>
<feature type="transmembrane region" description="Helical" evidence="1">
    <location>
        <begin position="510"/>
        <end position="528"/>
    </location>
</feature>
<keyword evidence="1" id="KW-0812">Transmembrane</keyword>
<dbReference type="PANTHER" id="PTHR31672:SF13">
    <property type="entry name" value="F-BOX PROTEIN CPR30-LIKE"/>
    <property type="match status" value="1"/>
</dbReference>
<evidence type="ECO:0000313" key="4">
    <source>
        <dbReference type="EMBL" id="MCL7034250.1"/>
    </source>
</evidence>